<evidence type="ECO:0000259" key="13">
    <source>
        <dbReference type="PROSITE" id="PS51005"/>
    </source>
</evidence>
<dbReference type="RefSeq" id="XP_030947106.1">
    <property type="nucleotide sequence ID" value="XM_031091246.1"/>
</dbReference>
<dbReference type="AlphaFoldDB" id="A0A7N2N1Q9"/>
<gene>
    <name evidence="14" type="primary">LOC115971366</name>
</gene>
<dbReference type="KEGG" id="qlo:115971366"/>
<dbReference type="InterPro" id="IPR003441">
    <property type="entry name" value="NAC-dom"/>
</dbReference>
<feature type="region of interest" description="Disordered" evidence="11">
    <location>
        <begin position="438"/>
        <end position="461"/>
    </location>
</feature>
<dbReference type="GO" id="GO:0006355">
    <property type="term" value="P:regulation of DNA-templated transcription"/>
    <property type="evidence" value="ECO:0007669"/>
    <property type="project" value="InterPro"/>
</dbReference>
<evidence type="ECO:0000256" key="6">
    <source>
        <dbReference type="ARBA" id="ARBA00023125"/>
    </source>
</evidence>
<dbReference type="PANTHER" id="PTHR31744:SF216">
    <property type="entry name" value="NAC TRANSCRIPTION FACTOR"/>
    <property type="match status" value="1"/>
</dbReference>
<dbReference type="EnsemblPlants" id="QL12p003195:mrna">
    <property type="protein sequence ID" value="QL12p003195:mrna"/>
    <property type="gene ID" value="QL12p003195"/>
</dbReference>
<feature type="domain" description="NAC" evidence="13">
    <location>
        <begin position="11"/>
        <end position="166"/>
    </location>
</feature>
<dbReference type="Pfam" id="PF02365">
    <property type="entry name" value="NAM"/>
    <property type="match status" value="1"/>
</dbReference>
<keyword evidence="9" id="KW-0804">Transcription</keyword>
<feature type="region of interest" description="Disordered" evidence="11">
    <location>
        <begin position="170"/>
        <end position="197"/>
    </location>
</feature>
<sequence length="618" mass="68420">MGAAVLTMESLPLGFRFRPTDEELINHYLRLKINGRHSEVQVIREIDVCKWEPWDLPGLSVIKTDDPEWFFFCPRDRKYPNGHRSNRATDAGYWKATGKDRTIKSRKSSSNTSMIGMKKTLVFYRGRAPKGERTSWIMHEYRATEKDLDGTGPGQAAFVLCRLFHKPEEKSPVPKYDEVDPTGLSPTTTKSSPDDTLSDVVQLQETATSDMPVRSQSEGIKRWLTDKSDNMTPNALVPAETSSNSYVPSDVDDHVLEEDALEVNQQPSCGEIDFQDFPTLQSQIQMEIAPQVGSPFPSDFGNGNNALTFQDGTSEQDISLTELLDEFLNNPDDNSFDGSASQKNSFGGSDTLFTSQAVPPGSIYVKDSGAYSGAYSDADTEMAQLQRDSEMEVSGWFNEHVDSEHVYSNQELWGNDLWDNSVGQDTLSVYSAVCSSLAPSSEEPTDKKEPNNYSSVPVGETGIKIRTRQPQNRPTLGNIPFQGTAPRRIRLQLQCSGESVCHSEVGGPSCSEEDEVQSTVTKAEEASEHCPPVVEIEELSELLKSEKSWGTNEESSAKLRFRVKRDALPGGSQLEMSEFAKAPALHHAPRSSLVYIAGVSLVVVMSVVFIGVWGYFKS</sequence>
<accession>A0A7N2N1Q9</accession>
<dbReference type="InterPro" id="IPR036093">
    <property type="entry name" value="NAC_dom_sf"/>
</dbReference>
<evidence type="ECO:0000256" key="2">
    <source>
        <dbReference type="ARBA" id="ARBA00004167"/>
    </source>
</evidence>
<dbReference type="SUPFAM" id="SSF101941">
    <property type="entry name" value="NAC domain"/>
    <property type="match status" value="1"/>
</dbReference>
<dbReference type="FunCoup" id="A0A7N2N1Q9">
    <property type="interactions" value="1143"/>
</dbReference>
<protein>
    <recommendedName>
        <fullName evidence="13">NAC domain-containing protein</fullName>
    </recommendedName>
</protein>
<dbReference type="InParanoid" id="A0A7N2N1Q9"/>
<dbReference type="GO" id="GO:0016020">
    <property type="term" value="C:membrane"/>
    <property type="evidence" value="ECO:0007669"/>
    <property type="project" value="UniProtKB-SubCell"/>
</dbReference>
<dbReference type="Proteomes" id="UP000594261">
    <property type="component" value="Chromosome 12"/>
</dbReference>
<dbReference type="PROSITE" id="PS51005">
    <property type="entry name" value="NAC"/>
    <property type="match status" value="1"/>
</dbReference>
<dbReference type="OrthoDB" id="737278at2759"/>
<feature type="transmembrane region" description="Helical" evidence="12">
    <location>
        <begin position="593"/>
        <end position="616"/>
    </location>
</feature>
<evidence type="ECO:0000256" key="4">
    <source>
        <dbReference type="ARBA" id="ARBA00022989"/>
    </source>
</evidence>
<dbReference type="GeneID" id="115971366"/>
<proteinExistence type="predicted"/>
<evidence type="ECO:0000313" key="15">
    <source>
        <dbReference type="Proteomes" id="UP000594261"/>
    </source>
</evidence>
<keyword evidence="8" id="KW-0010">Activator</keyword>
<keyword evidence="7 12" id="KW-0472">Membrane</keyword>
<dbReference type="EMBL" id="LRBV02000012">
    <property type="status" value="NOT_ANNOTATED_CDS"/>
    <property type="molecule type" value="Genomic_DNA"/>
</dbReference>
<reference evidence="14" key="2">
    <citation type="submission" date="2021-01" db="UniProtKB">
        <authorList>
            <consortium name="EnsemblPlants"/>
        </authorList>
    </citation>
    <scope>IDENTIFICATION</scope>
</reference>
<evidence type="ECO:0000256" key="7">
    <source>
        <dbReference type="ARBA" id="ARBA00023136"/>
    </source>
</evidence>
<evidence type="ECO:0000256" key="12">
    <source>
        <dbReference type="SAM" id="Phobius"/>
    </source>
</evidence>
<feature type="compositionally biased region" description="Low complexity" evidence="11">
    <location>
        <begin position="184"/>
        <end position="197"/>
    </location>
</feature>
<name>A0A7N2N1Q9_QUELO</name>
<dbReference type="FunFam" id="2.170.150.80:FF:000002">
    <property type="entry name" value="Nac domain-containing protein 86"/>
    <property type="match status" value="1"/>
</dbReference>
<organism evidence="14 15">
    <name type="scientific">Quercus lobata</name>
    <name type="common">Valley oak</name>
    <dbReference type="NCBI Taxonomy" id="97700"/>
    <lineage>
        <taxon>Eukaryota</taxon>
        <taxon>Viridiplantae</taxon>
        <taxon>Streptophyta</taxon>
        <taxon>Embryophyta</taxon>
        <taxon>Tracheophyta</taxon>
        <taxon>Spermatophyta</taxon>
        <taxon>Magnoliopsida</taxon>
        <taxon>eudicotyledons</taxon>
        <taxon>Gunneridae</taxon>
        <taxon>Pentapetalae</taxon>
        <taxon>rosids</taxon>
        <taxon>fabids</taxon>
        <taxon>Fagales</taxon>
        <taxon>Fagaceae</taxon>
        <taxon>Quercus</taxon>
    </lineage>
</organism>
<evidence type="ECO:0000256" key="1">
    <source>
        <dbReference type="ARBA" id="ARBA00004123"/>
    </source>
</evidence>
<dbReference type="GO" id="GO:0000976">
    <property type="term" value="F:transcription cis-regulatory region binding"/>
    <property type="evidence" value="ECO:0007669"/>
    <property type="project" value="UniProtKB-ARBA"/>
</dbReference>
<evidence type="ECO:0000256" key="5">
    <source>
        <dbReference type="ARBA" id="ARBA00023015"/>
    </source>
</evidence>
<dbReference type="OMA" id="IRIKARQ"/>
<comment type="subcellular location">
    <subcellularLocation>
        <location evidence="2">Membrane</location>
        <topology evidence="2">Single-pass membrane protein</topology>
    </subcellularLocation>
    <subcellularLocation>
        <location evidence="1">Nucleus</location>
    </subcellularLocation>
</comment>
<dbReference type="Gramene" id="QL12p003195:mrna">
    <property type="protein sequence ID" value="QL12p003195:mrna"/>
    <property type="gene ID" value="QL12p003195"/>
</dbReference>
<evidence type="ECO:0000256" key="8">
    <source>
        <dbReference type="ARBA" id="ARBA00023159"/>
    </source>
</evidence>
<evidence type="ECO:0000256" key="10">
    <source>
        <dbReference type="ARBA" id="ARBA00023242"/>
    </source>
</evidence>
<evidence type="ECO:0000256" key="11">
    <source>
        <dbReference type="SAM" id="MobiDB-lite"/>
    </source>
</evidence>
<keyword evidence="5" id="KW-0805">Transcription regulation</keyword>
<keyword evidence="3 12" id="KW-0812">Transmembrane</keyword>
<evidence type="ECO:0000256" key="3">
    <source>
        <dbReference type="ARBA" id="ARBA00022692"/>
    </source>
</evidence>
<keyword evidence="10" id="KW-0539">Nucleus</keyword>
<dbReference type="GO" id="GO:0005634">
    <property type="term" value="C:nucleus"/>
    <property type="evidence" value="ECO:0007669"/>
    <property type="project" value="UniProtKB-SubCell"/>
</dbReference>
<reference evidence="14 15" key="1">
    <citation type="journal article" date="2016" name="G3 (Bethesda)">
        <title>First Draft Assembly and Annotation of the Genome of a California Endemic Oak Quercus lobata Nee (Fagaceae).</title>
        <authorList>
            <person name="Sork V.L."/>
            <person name="Fitz-Gibbon S.T."/>
            <person name="Puiu D."/>
            <person name="Crepeau M."/>
            <person name="Gugger P.F."/>
            <person name="Sherman R."/>
            <person name="Stevens K."/>
            <person name="Langley C.H."/>
            <person name="Pellegrini M."/>
            <person name="Salzberg S.L."/>
        </authorList>
    </citation>
    <scope>NUCLEOTIDE SEQUENCE [LARGE SCALE GENOMIC DNA]</scope>
    <source>
        <strain evidence="14 15">cv. SW786</strain>
    </source>
</reference>
<dbReference type="Gene3D" id="2.170.150.80">
    <property type="entry name" value="NAC domain"/>
    <property type="match status" value="1"/>
</dbReference>
<dbReference type="PANTHER" id="PTHR31744">
    <property type="entry name" value="PROTEIN CUP-SHAPED COTYLEDON 2-RELATED"/>
    <property type="match status" value="1"/>
</dbReference>
<evidence type="ECO:0000256" key="9">
    <source>
        <dbReference type="ARBA" id="ARBA00023163"/>
    </source>
</evidence>
<keyword evidence="15" id="KW-1185">Reference proteome</keyword>
<evidence type="ECO:0000313" key="14">
    <source>
        <dbReference type="EnsemblPlants" id="QL12p003195:mrna"/>
    </source>
</evidence>
<keyword evidence="4 12" id="KW-1133">Transmembrane helix</keyword>
<keyword evidence="6" id="KW-0238">DNA-binding</keyword>